<dbReference type="InterPro" id="IPR023696">
    <property type="entry name" value="Ureohydrolase_dom_sf"/>
</dbReference>
<dbReference type="GO" id="GO:0005737">
    <property type="term" value="C:cytoplasm"/>
    <property type="evidence" value="ECO:0007669"/>
    <property type="project" value="TreeGrafter"/>
</dbReference>
<reference evidence="5" key="1">
    <citation type="submission" date="2021-01" db="EMBL/GenBank/DDBJ databases">
        <title>Whole genome shotgun sequence of Dactylosporangium siamense NBRC 106093.</title>
        <authorList>
            <person name="Komaki H."/>
            <person name="Tamura T."/>
        </authorList>
    </citation>
    <scope>NUCLEOTIDE SEQUENCE</scope>
    <source>
        <strain evidence="5">NBRC 106093</strain>
    </source>
</reference>
<dbReference type="PANTHER" id="PTHR43782">
    <property type="entry name" value="ARGINASE"/>
    <property type="match status" value="1"/>
</dbReference>
<dbReference type="InterPro" id="IPR006035">
    <property type="entry name" value="Ureohydrolase"/>
</dbReference>
<proteinExistence type="inferred from homology"/>
<dbReference type="PRINTS" id="PR00116">
    <property type="entry name" value="ARGINASE"/>
</dbReference>
<dbReference type="GO" id="GO:0030145">
    <property type="term" value="F:manganese ion binding"/>
    <property type="evidence" value="ECO:0007669"/>
    <property type="project" value="TreeGrafter"/>
</dbReference>
<comment type="similarity">
    <text evidence="4">Belongs to the arginase family.</text>
</comment>
<keyword evidence="3" id="KW-0464">Manganese</keyword>
<keyword evidence="1" id="KW-0479">Metal-binding</keyword>
<dbReference type="AlphaFoldDB" id="A0A919UDG2"/>
<dbReference type="SUPFAM" id="SSF52768">
    <property type="entry name" value="Arginase/deacetylase"/>
    <property type="match status" value="1"/>
</dbReference>
<name>A0A919UDG2_9ACTN</name>
<dbReference type="GO" id="GO:0004053">
    <property type="term" value="F:arginase activity"/>
    <property type="evidence" value="ECO:0007669"/>
    <property type="project" value="TreeGrafter"/>
</dbReference>
<evidence type="ECO:0000256" key="1">
    <source>
        <dbReference type="ARBA" id="ARBA00022723"/>
    </source>
</evidence>
<dbReference type="PROSITE" id="PS51409">
    <property type="entry name" value="ARGINASE_2"/>
    <property type="match status" value="1"/>
</dbReference>
<evidence type="ECO:0000313" key="5">
    <source>
        <dbReference type="EMBL" id="GIG47620.1"/>
    </source>
</evidence>
<keyword evidence="6" id="KW-1185">Reference proteome</keyword>
<keyword evidence="2" id="KW-0378">Hydrolase</keyword>
<dbReference type="EMBL" id="BONQ01000084">
    <property type="protein sequence ID" value="GIG47620.1"/>
    <property type="molecule type" value="Genomic_DNA"/>
</dbReference>
<dbReference type="Pfam" id="PF00491">
    <property type="entry name" value="Arginase"/>
    <property type="match status" value="1"/>
</dbReference>
<organism evidence="5 6">
    <name type="scientific">Dactylosporangium siamense</name>
    <dbReference type="NCBI Taxonomy" id="685454"/>
    <lineage>
        <taxon>Bacteria</taxon>
        <taxon>Bacillati</taxon>
        <taxon>Actinomycetota</taxon>
        <taxon>Actinomycetes</taxon>
        <taxon>Micromonosporales</taxon>
        <taxon>Micromonosporaceae</taxon>
        <taxon>Dactylosporangium</taxon>
    </lineage>
</organism>
<gene>
    <name evidence="5" type="ORF">Dsi01nite_056610</name>
</gene>
<evidence type="ECO:0000256" key="3">
    <source>
        <dbReference type="ARBA" id="ARBA00023211"/>
    </source>
</evidence>
<comment type="caution">
    <text evidence="5">The sequence shown here is derived from an EMBL/GenBank/DDBJ whole genome shotgun (WGS) entry which is preliminary data.</text>
</comment>
<dbReference type="RefSeq" id="WP_203849352.1">
    <property type="nucleotide sequence ID" value="NZ_BAAAVW010000019.1"/>
</dbReference>
<dbReference type="Proteomes" id="UP000660611">
    <property type="component" value="Unassembled WGS sequence"/>
</dbReference>
<dbReference type="PANTHER" id="PTHR43782:SF3">
    <property type="entry name" value="ARGINASE"/>
    <property type="match status" value="1"/>
</dbReference>
<dbReference type="Gene3D" id="3.40.800.10">
    <property type="entry name" value="Ureohydrolase domain"/>
    <property type="match status" value="1"/>
</dbReference>
<protein>
    <recommendedName>
        <fullName evidence="7">Arginase</fullName>
    </recommendedName>
</protein>
<evidence type="ECO:0000256" key="2">
    <source>
        <dbReference type="ARBA" id="ARBA00022801"/>
    </source>
</evidence>
<evidence type="ECO:0000313" key="6">
    <source>
        <dbReference type="Proteomes" id="UP000660611"/>
    </source>
</evidence>
<sequence length="253" mass="27490">MTTIYVPYHLDERLDGLVDEPADVTVIAEFPEGPDIWGRLAVLYDRVADEVSRAESPVVISGDCTTALGTVAGLQRKALDPAIVWFDAHGDVQTLETTTSGYIGGMPLRVLVGYRPELIADRLGLRPLAEERAVLVDARDLDPAEAEYLHGSGIRRYQLQDLELPDGPLLVHVDLDVVDGAELPGLLFPVPGGPSMRDVLAKVEEIIATGRVVAVDLACTWRPGSGAEARAFVQTVCKAFGKEPNNFRTQRDH</sequence>
<accession>A0A919UDG2</accession>
<evidence type="ECO:0008006" key="7">
    <source>
        <dbReference type="Google" id="ProtNLM"/>
    </source>
</evidence>
<evidence type="ECO:0000256" key="4">
    <source>
        <dbReference type="PROSITE-ProRule" id="PRU00742"/>
    </source>
</evidence>